<evidence type="ECO:0000313" key="2">
    <source>
        <dbReference type="Proteomes" id="UP001642464"/>
    </source>
</evidence>
<name>A0ABP0Q729_9DINO</name>
<keyword evidence="2" id="KW-1185">Reference proteome</keyword>
<dbReference type="Proteomes" id="UP001642464">
    <property type="component" value="Unassembled WGS sequence"/>
</dbReference>
<evidence type="ECO:0000313" key="1">
    <source>
        <dbReference type="EMBL" id="CAK9084059.1"/>
    </source>
</evidence>
<dbReference type="EMBL" id="CAXAMM010039129">
    <property type="protein sequence ID" value="CAK9084059.1"/>
    <property type="molecule type" value="Genomic_DNA"/>
</dbReference>
<comment type="caution">
    <text evidence="1">The sequence shown here is derived from an EMBL/GenBank/DDBJ whole genome shotgun (WGS) entry which is preliminary data.</text>
</comment>
<gene>
    <name evidence="1" type="ORF">SCF082_LOCUS39892</name>
</gene>
<protein>
    <recommendedName>
        <fullName evidence="3">S1 motif domain-containing protein</fullName>
    </recommendedName>
</protein>
<reference evidence="1 2" key="1">
    <citation type="submission" date="2024-02" db="EMBL/GenBank/DDBJ databases">
        <authorList>
            <person name="Chen Y."/>
            <person name="Shah S."/>
            <person name="Dougan E. K."/>
            <person name="Thang M."/>
            <person name="Chan C."/>
        </authorList>
    </citation>
    <scope>NUCLEOTIDE SEQUENCE [LARGE SCALE GENOMIC DNA]</scope>
</reference>
<evidence type="ECO:0008006" key="3">
    <source>
        <dbReference type="Google" id="ProtNLM"/>
    </source>
</evidence>
<accession>A0ABP0Q729</accession>
<proteinExistence type="predicted"/>
<sequence>MEKMEGVRSLPEGVTSTINVLIDRALSGTSMVKSAEGILTLLRKEQVLLQLRLTPKMVGVHPRNRDGVGVAVREVHSLLADILDTGFVPSLVSALAFEVTGPEELEFNRKLIESAGGQLGVADVAQMRYLSVCGSHTNFVLRLFVDSVEHSQNQQVTVNGRLSQDALCLADTAFFQAVQEGVVWEIIPSWIALQFPRLPEILQQVGNTSLNRGESEMQMLQRLHSMCVERTSKGERVNLEDVKRRALASKPAFAESLSDMWTFVMRYSGGAKANMMQETQQFVMTNTKSTQLGAPLWKALVEESKMATNPLVRWRHAILKQGYFHGVKALDVKRSFSKDMVRRVAEANDLMLEVRLLLKQFGDSYLYDQKCCTAIGFFEMAVVQFVLGLKQPDQKVYKSTDAIANDVIKLLTTLTGHEIPNRWSAEDLENALGSVPSSSNEPTMSLRELGEDGQLMDPSVLVKEAGWAVGQSCRRVKDKLVGIITEITHETVKIDCGKGLLSKVPLSEFEAGMWQHFTPKSLPSALDFKEEWLPHKSLEFQVHRLKAMIMGELFDLSESHVEKMHTQKLQVQTKPSKALVAKEKILSKKLILVPSTVKIQAKHKHDKKETYEVLQTMMPEVTIWLSPHTALPDENDEDGRFVAPFWFVKSGHLPNPNVNMEIFYMSGKNKAFQFPCMRNIRILQPGEELMIAKESKESRVEEKPNKRRRT</sequence>
<organism evidence="1 2">
    <name type="scientific">Durusdinium trenchii</name>
    <dbReference type="NCBI Taxonomy" id="1381693"/>
    <lineage>
        <taxon>Eukaryota</taxon>
        <taxon>Sar</taxon>
        <taxon>Alveolata</taxon>
        <taxon>Dinophyceae</taxon>
        <taxon>Suessiales</taxon>
        <taxon>Symbiodiniaceae</taxon>
        <taxon>Durusdinium</taxon>
    </lineage>
</organism>